<keyword evidence="4" id="KW-1185">Reference proteome</keyword>
<protein>
    <submittedName>
        <fullName evidence="3">Type II toxin-antitoxin system RelB/DinJ family antitoxin</fullName>
    </submittedName>
</protein>
<dbReference type="PANTHER" id="PTHR38781:SF1">
    <property type="entry name" value="ANTITOXIN DINJ-RELATED"/>
    <property type="match status" value="1"/>
</dbReference>
<accession>A0ABT0I3D2</accession>
<gene>
    <name evidence="3" type="ORF">LNP07_06720</name>
</gene>
<evidence type="ECO:0000313" key="3">
    <source>
        <dbReference type="EMBL" id="MCK8625207.1"/>
    </source>
</evidence>
<proteinExistence type="inferred from homology"/>
<dbReference type="Proteomes" id="UP001522905">
    <property type="component" value="Unassembled WGS sequence"/>
</dbReference>
<dbReference type="InterPro" id="IPR013321">
    <property type="entry name" value="Arc_rbn_hlx_hlx"/>
</dbReference>
<evidence type="ECO:0000256" key="2">
    <source>
        <dbReference type="ARBA" id="ARBA00022649"/>
    </source>
</evidence>
<dbReference type="Pfam" id="PF04221">
    <property type="entry name" value="RelB"/>
    <property type="match status" value="1"/>
</dbReference>
<dbReference type="EMBL" id="JAJIAO010000011">
    <property type="protein sequence ID" value="MCK8625207.1"/>
    <property type="molecule type" value="Genomic_DNA"/>
</dbReference>
<dbReference type="PIRSF" id="PIRSF003108">
    <property type="entry name" value="DinJ"/>
    <property type="match status" value="1"/>
</dbReference>
<reference evidence="3 4" key="1">
    <citation type="submission" date="2021-11" db="EMBL/GenBank/DDBJ databases">
        <title>Comparative genomics of bee honey and flower isolates.</title>
        <authorList>
            <person name="Bechtner J.D."/>
            <person name="Gallus M.K."/>
            <person name="Ehrmann M."/>
        </authorList>
    </citation>
    <scope>NUCLEOTIDE SEQUENCE [LARGE SCALE GENOMIC DNA]</scope>
    <source>
        <strain evidence="3 4">M161</strain>
    </source>
</reference>
<dbReference type="InterPro" id="IPR007337">
    <property type="entry name" value="RelB/DinJ"/>
</dbReference>
<keyword evidence="2" id="KW-1277">Toxin-antitoxin system</keyword>
<dbReference type="Gene3D" id="1.10.1220.10">
    <property type="entry name" value="Met repressor-like"/>
    <property type="match status" value="1"/>
</dbReference>
<dbReference type="RefSeq" id="WP_248601926.1">
    <property type="nucleotide sequence ID" value="NZ_JAJIAO010000011.1"/>
</dbReference>
<evidence type="ECO:0000313" key="4">
    <source>
        <dbReference type="Proteomes" id="UP001522905"/>
    </source>
</evidence>
<comment type="similarity">
    <text evidence="1">Belongs to the RelB/DinJ antitoxin family.</text>
</comment>
<comment type="caution">
    <text evidence="3">The sequence shown here is derived from an EMBL/GenBank/DDBJ whole genome shotgun (WGS) entry which is preliminary data.</text>
</comment>
<dbReference type="InterPro" id="IPR026262">
    <property type="entry name" value="DinJ"/>
</dbReference>
<evidence type="ECO:0000256" key="1">
    <source>
        <dbReference type="ARBA" id="ARBA00010562"/>
    </source>
</evidence>
<dbReference type="NCBIfam" id="TIGR02384">
    <property type="entry name" value="RelB_DinJ"/>
    <property type="match status" value="1"/>
</dbReference>
<sequence>METKDRIQFRVDRQTKEQANKLFKGLGIDMTNALNMFLKQAVREQSIPFKSTLLTDDSLKARNDVLEDRNLTTAKNLSALKKQLNED</sequence>
<organism evidence="3 4">
    <name type="scientific">Apilactobacillus xinyiensis</name>
    <dbReference type="NCBI Taxonomy" id="2841032"/>
    <lineage>
        <taxon>Bacteria</taxon>
        <taxon>Bacillati</taxon>
        <taxon>Bacillota</taxon>
        <taxon>Bacilli</taxon>
        <taxon>Lactobacillales</taxon>
        <taxon>Lactobacillaceae</taxon>
        <taxon>Apilactobacillus</taxon>
    </lineage>
</organism>
<name>A0ABT0I3D2_9LACO</name>
<dbReference type="PANTHER" id="PTHR38781">
    <property type="entry name" value="ANTITOXIN DINJ-RELATED"/>
    <property type="match status" value="1"/>
</dbReference>